<evidence type="ECO:0000256" key="1">
    <source>
        <dbReference type="SAM" id="MobiDB-lite"/>
    </source>
</evidence>
<reference evidence="2" key="1">
    <citation type="submission" date="2022-10" db="EMBL/GenBank/DDBJ databases">
        <title>The complete genomes of actinobacterial strains from the NBC collection.</title>
        <authorList>
            <person name="Joergensen T.S."/>
            <person name="Alvarez Arevalo M."/>
            <person name="Sterndorff E.B."/>
            <person name="Faurdal D."/>
            <person name="Vuksanovic O."/>
            <person name="Mourched A.-S."/>
            <person name="Charusanti P."/>
            <person name="Shaw S."/>
            <person name="Blin K."/>
            <person name="Weber T."/>
        </authorList>
    </citation>
    <scope>NUCLEOTIDE SEQUENCE</scope>
    <source>
        <strain evidence="2">NBC_00119</strain>
    </source>
</reference>
<proteinExistence type="predicted"/>
<organism evidence="2">
    <name type="scientific">Streptomyces sp. NBC_00119</name>
    <dbReference type="NCBI Taxonomy" id="2975659"/>
    <lineage>
        <taxon>Bacteria</taxon>
        <taxon>Bacillati</taxon>
        <taxon>Actinomycetota</taxon>
        <taxon>Actinomycetes</taxon>
        <taxon>Kitasatosporales</taxon>
        <taxon>Streptomycetaceae</taxon>
        <taxon>Streptomyces</taxon>
    </lineage>
</organism>
<feature type="region of interest" description="Disordered" evidence="1">
    <location>
        <begin position="1"/>
        <end position="26"/>
    </location>
</feature>
<sequence length="116" mass="12187">MDASSTLRILNVDPRQLPPAPATTSGAEAFARISHTPQPCVACGRPATTTRIVEVPQTGSRWIDTCTPHMIATTKTAATRAPESQVLASLRDAVRHAGIEAALLTAPLTEAECSRG</sequence>
<gene>
    <name evidence="2" type="ORF">OHU69_01140</name>
</gene>
<protein>
    <recommendedName>
        <fullName evidence="3">Transposase</fullName>
    </recommendedName>
</protein>
<name>A0AAU1TWW4_9ACTN</name>
<evidence type="ECO:0008006" key="3">
    <source>
        <dbReference type="Google" id="ProtNLM"/>
    </source>
</evidence>
<accession>A0AAU1TWW4</accession>
<dbReference type="AlphaFoldDB" id="A0AAU1TWW4"/>
<evidence type="ECO:0000313" key="2">
    <source>
        <dbReference type="EMBL" id="WTS09858.1"/>
    </source>
</evidence>
<dbReference type="EMBL" id="CP108195">
    <property type="protein sequence ID" value="WTS09858.1"/>
    <property type="molecule type" value="Genomic_DNA"/>
</dbReference>